<dbReference type="AlphaFoldDB" id="A0A370PE65"/>
<evidence type="ECO:0000313" key="4">
    <source>
        <dbReference type="Proteomes" id="UP000254937"/>
    </source>
</evidence>
<evidence type="ECO:0000313" key="3">
    <source>
        <dbReference type="EMBL" id="RDK40483.1"/>
    </source>
</evidence>
<accession>A0A370PE65</accession>
<gene>
    <name evidence="3" type="ORF">M752DRAFT_218655</name>
</gene>
<feature type="transmembrane region" description="Helical" evidence="2">
    <location>
        <begin position="75"/>
        <end position="94"/>
    </location>
</feature>
<keyword evidence="4" id="KW-1185">Reference proteome</keyword>
<dbReference type="EMBL" id="KZ851858">
    <property type="protein sequence ID" value="RDK40483.1"/>
    <property type="molecule type" value="Genomic_DNA"/>
</dbReference>
<feature type="transmembrane region" description="Helical" evidence="2">
    <location>
        <begin position="41"/>
        <end position="63"/>
    </location>
</feature>
<evidence type="ECO:0000256" key="1">
    <source>
        <dbReference type="SAM" id="MobiDB-lite"/>
    </source>
</evidence>
<reference evidence="3 4" key="1">
    <citation type="submission" date="2018-07" db="EMBL/GenBank/DDBJ databases">
        <title>Section-level genome sequencing of Aspergillus section Nigri to investigate inter- and intra-species variation.</title>
        <authorList>
            <consortium name="DOE Joint Genome Institute"/>
            <person name="Vesth T.C."/>
            <person name="Nybo J.L."/>
            <person name="Theobald S."/>
            <person name="Frisvad J.C."/>
            <person name="Larsen T.O."/>
            <person name="Nielsen K.F."/>
            <person name="Hoof J.B."/>
            <person name="Brandl J."/>
            <person name="Salamov A."/>
            <person name="Riley R."/>
            <person name="Gladden J.M."/>
            <person name="Phatale P."/>
            <person name="Nielsen M.T."/>
            <person name="Lyhne E.K."/>
            <person name="Kogle M.E."/>
            <person name="Strasser K."/>
            <person name="McDonnell E."/>
            <person name="Barry K."/>
            <person name="Clum A."/>
            <person name="Chen C."/>
            <person name="Nolan M."/>
            <person name="Sandor L."/>
            <person name="Kuo A."/>
            <person name="Lipzen A."/>
            <person name="Hainaut M."/>
            <person name="Drula E."/>
            <person name="Tsang A."/>
            <person name="Magnuson J.K."/>
            <person name="Henrissat B."/>
            <person name="Wiebenga A."/>
            <person name="Simmons B.A."/>
            <person name="Makela M.R."/>
            <person name="De vries R.P."/>
            <person name="Grigoriev I.V."/>
            <person name="Mortensen U.H."/>
            <person name="Baker S.E."/>
            <person name="Andersen M.R."/>
        </authorList>
    </citation>
    <scope>NUCLEOTIDE SEQUENCE [LARGE SCALE GENOMIC DNA]</scope>
    <source>
        <strain evidence="3 4">ATCC 13157</strain>
    </source>
</reference>
<evidence type="ECO:0000256" key="2">
    <source>
        <dbReference type="SAM" id="Phobius"/>
    </source>
</evidence>
<keyword evidence="2" id="KW-1133">Transmembrane helix</keyword>
<organism evidence="3 4">
    <name type="scientific">Aspergillus phoenicis ATCC 13157</name>
    <dbReference type="NCBI Taxonomy" id="1353007"/>
    <lineage>
        <taxon>Eukaryota</taxon>
        <taxon>Fungi</taxon>
        <taxon>Dikarya</taxon>
        <taxon>Ascomycota</taxon>
        <taxon>Pezizomycotina</taxon>
        <taxon>Eurotiomycetes</taxon>
        <taxon>Eurotiomycetidae</taxon>
        <taxon>Eurotiales</taxon>
        <taxon>Aspergillaceae</taxon>
        <taxon>Aspergillus</taxon>
    </lineage>
</organism>
<feature type="compositionally biased region" description="Basic and acidic residues" evidence="1">
    <location>
        <begin position="150"/>
        <end position="167"/>
    </location>
</feature>
<name>A0A370PE65_ASPPH</name>
<dbReference type="Proteomes" id="UP000254937">
    <property type="component" value="Unassembled WGS sequence"/>
</dbReference>
<keyword evidence="2" id="KW-0812">Transmembrane</keyword>
<sequence length="410" mass="45356">MDSTGWGQNSGTQSWPPTKAIDAIETVHFTLLPNDLRFNPVVVVLLIFPVLSFPVHLAPGFPLICENKNSRESLFSWWLLDFIDVFFATSLPIGPPGTSKPQFVLACVWVEFPGKDRDRACCRSKARSASQPRFLNCGYPLGWREPQPQRGEERKEREGRRKAERQESRSLGFHALTILCAPPPASHQYRPGLGSGLGSDEHVPRGAHYCPHFRSDSLLYPPGCEGPALPSSDGQKIRWTTWALLTWLVWRALLLHSLRFRSGYGCSSFCYHRGGHGISVIALPACSQPKCFISLYPSLSNFTQPPPGSTPMGGKRTLSQSTASPPTIPCDHPPQQPPMSFNFPIPLKLSGGGRKRLLWWLPYALEGQIPYFPSISIGLSSFGVKEGHYGAVLVPYVPLRRDAGFPVSVA</sequence>
<proteinExistence type="predicted"/>
<protein>
    <submittedName>
        <fullName evidence="3">Uncharacterized protein</fullName>
    </submittedName>
</protein>
<keyword evidence="2" id="KW-0472">Membrane</keyword>
<feature type="region of interest" description="Disordered" evidence="1">
    <location>
        <begin position="306"/>
        <end position="331"/>
    </location>
</feature>
<feature type="region of interest" description="Disordered" evidence="1">
    <location>
        <begin position="140"/>
        <end position="167"/>
    </location>
</feature>